<dbReference type="GO" id="GO:0016740">
    <property type="term" value="F:transferase activity"/>
    <property type="evidence" value="ECO:0007669"/>
    <property type="project" value="UniProtKB-KW"/>
</dbReference>
<accession>A0ABY7C3X5</accession>
<evidence type="ECO:0000259" key="2">
    <source>
        <dbReference type="Pfam" id="PF04230"/>
    </source>
</evidence>
<evidence type="ECO:0000313" key="3">
    <source>
        <dbReference type="EMBL" id="WAP70728.1"/>
    </source>
</evidence>
<dbReference type="PANTHER" id="PTHR36836:SF1">
    <property type="entry name" value="COLANIC ACID BIOSYNTHESIS PROTEIN WCAK"/>
    <property type="match status" value="1"/>
</dbReference>
<feature type="domain" description="Polysaccharide pyruvyl transferase" evidence="2">
    <location>
        <begin position="48"/>
        <end position="321"/>
    </location>
</feature>
<dbReference type="Proteomes" id="UP001164020">
    <property type="component" value="Chromosome"/>
</dbReference>
<proteinExistence type="predicted"/>
<name>A0ABY7C3X5_9HYPH</name>
<dbReference type="PANTHER" id="PTHR36836">
    <property type="entry name" value="COLANIC ACID BIOSYNTHESIS PROTEIN WCAK"/>
    <property type="match status" value="1"/>
</dbReference>
<feature type="region of interest" description="Disordered" evidence="1">
    <location>
        <begin position="566"/>
        <end position="655"/>
    </location>
</feature>
<keyword evidence="4" id="KW-1185">Reference proteome</keyword>
<dbReference type="Pfam" id="PF04230">
    <property type="entry name" value="PS_pyruv_trans"/>
    <property type="match status" value="1"/>
</dbReference>
<evidence type="ECO:0000256" key="1">
    <source>
        <dbReference type="SAM" id="MobiDB-lite"/>
    </source>
</evidence>
<reference evidence="3" key="1">
    <citation type="submission" date="2022-12" db="EMBL/GenBank/DDBJ databases">
        <title>Jiella pelagia sp. nov., isolated from phosphonate enriched culture of Northwest Pacific surface seawater.</title>
        <authorList>
            <person name="Shin D.Y."/>
            <person name="Hwang C.Y."/>
        </authorList>
    </citation>
    <scope>NUCLEOTIDE SEQUENCE</scope>
    <source>
        <strain evidence="3">HL-NP1</strain>
    </source>
</reference>
<protein>
    <submittedName>
        <fullName evidence="3">Polysaccharide pyruvyl transferase family protein</fullName>
    </submittedName>
</protein>
<sequence length="655" mass="71014">MIQGLEAGRPPVSTFQTREPTLSVYGTFDVLNYGDLLFPLLLRDRLGLAEDQMRAFSPVGGTLPWDDAVTALPIDTAADFAADLHVIGGGNILHDRVTSLSDYANGRFGQRGAYAALWLGAGLIAAGQDKPLAFNAPGVPYPMEAGPAQVLRDRILAASPCVTLRDDASRQFWRLEGQPGIDTLPDTALDLAALWPAETLRPPAAAAFARHGLNVPERWLALHVNDRYLDGDVALQARQIEALAKRMDALPVLIAIGPCHGDHRLAVALRSELTIPALVLVQPRGLREIAGLIAHAAAYVGSSMHGLITALAYERPAIAVARPRMIKFAGFLAHLGMPERLVRSWAEAVEAGALLDPLPAEGLQAIGEARSRIDAHWARLRGLFGAPLPASCQLAMQELRLWMEQQPAPLQDWRAFTTVLPVPTPVAAAPTDKPFHCSICGGTTLRPDRRLADSLRGHGQRCASCNSTARHRAMHQVTDQLRKEPTLRASGLQYGRHRVAAGGWFADFALIHPAQADGSLTPPPADRRFAMVICLDVLEDVREPRRRAFDPRCSDRRGGRAAALLPHRSGPRRDARLGLCPRRRAGLPPGLRRGRRRDAETPPAEGASDGAAPERPLCRQRDDAVPHHMVGDPPRMARRPGPAGRKVARGHMTEA</sequence>
<dbReference type="EMBL" id="CP114029">
    <property type="protein sequence ID" value="WAP70728.1"/>
    <property type="molecule type" value="Genomic_DNA"/>
</dbReference>
<dbReference type="InterPro" id="IPR007345">
    <property type="entry name" value="Polysacch_pyruvyl_Trfase"/>
</dbReference>
<evidence type="ECO:0000313" key="4">
    <source>
        <dbReference type="Proteomes" id="UP001164020"/>
    </source>
</evidence>
<gene>
    <name evidence="3" type="ORF">OH818_12340</name>
</gene>
<organism evidence="3 4">
    <name type="scientific">Jiella pelagia</name>
    <dbReference type="NCBI Taxonomy" id="2986949"/>
    <lineage>
        <taxon>Bacteria</taxon>
        <taxon>Pseudomonadati</taxon>
        <taxon>Pseudomonadota</taxon>
        <taxon>Alphaproteobacteria</taxon>
        <taxon>Hyphomicrobiales</taxon>
        <taxon>Aurantimonadaceae</taxon>
        <taxon>Jiella</taxon>
    </lineage>
</organism>
<dbReference type="RefSeq" id="WP_268883254.1">
    <property type="nucleotide sequence ID" value="NZ_CP114029.1"/>
</dbReference>
<feature type="compositionally biased region" description="Basic and acidic residues" evidence="1">
    <location>
        <begin position="616"/>
        <end position="630"/>
    </location>
</feature>
<keyword evidence="3" id="KW-0808">Transferase</keyword>